<evidence type="ECO:0000313" key="1">
    <source>
        <dbReference type="EMBL" id="KAK9130548.1"/>
    </source>
</evidence>
<dbReference type="EMBL" id="JBBNAE010000004">
    <property type="protein sequence ID" value="KAK9130548.1"/>
    <property type="molecule type" value="Genomic_DNA"/>
</dbReference>
<name>A0AAP0JCR3_9MAGN</name>
<accession>A0AAP0JCR3</accession>
<sequence length="168" mass="19946">MGKQLNLVNQRSRIIRPRTPLSTDFQGLKHLRAVSEQKRVLKQKFLLPLKIMPSLPLRKSSHLPLPLTRVKLQQNNRSLPEQKLIIINEAKTQWLQPKNDIWHGKEQKNSRYRLLSTTSVDQWSLLKLRKKIIEEMIRLFIEVDFPHVDPEKFSFANDQFFEEELNSD</sequence>
<dbReference type="AlphaFoldDB" id="A0AAP0JCR3"/>
<dbReference type="Proteomes" id="UP001417504">
    <property type="component" value="Unassembled WGS sequence"/>
</dbReference>
<reference evidence="1 2" key="1">
    <citation type="submission" date="2024-01" db="EMBL/GenBank/DDBJ databases">
        <title>Genome assemblies of Stephania.</title>
        <authorList>
            <person name="Yang L."/>
        </authorList>
    </citation>
    <scope>NUCLEOTIDE SEQUENCE [LARGE SCALE GENOMIC DNA]</scope>
    <source>
        <strain evidence="1">QJT</strain>
        <tissue evidence="1">Leaf</tissue>
    </source>
</reference>
<protein>
    <submittedName>
        <fullName evidence="1">Uncharacterized protein</fullName>
    </submittedName>
</protein>
<comment type="caution">
    <text evidence="1">The sequence shown here is derived from an EMBL/GenBank/DDBJ whole genome shotgun (WGS) entry which is preliminary data.</text>
</comment>
<organism evidence="1 2">
    <name type="scientific">Stephania japonica</name>
    <dbReference type="NCBI Taxonomy" id="461633"/>
    <lineage>
        <taxon>Eukaryota</taxon>
        <taxon>Viridiplantae</taxon>
        <taxon>Streptophyta</taxon>
        <taxon>Embryophyta</taxon>
        <taxon>Tracheophyta</taxon>
        <taxon>Spermatophyta</taxon>
        <taxon>Magnoliopsida</taxon>
        <taxon>Ranunculales</taxon>
        <taxon>Menispermaceae</taxon>
        <taxon>Menispermoideae</taxon>
        <taxon>Cissampelideae</taxon>
        <taxon>Stephania</taxon>
    </lineage>
</organism>
<gene>
    <name evidence="1" type="ORF">Sjap_011035</name>
</gene>
<keyword evidence="2" id="KW-1185">Reference proteome</keyword>
<evidence type="ECO:0000313" key="2">
    <source>
        <dbReference type="Proteomes" id="UP001417504"/>
    </source>
</evidence>
<proteinExistence type="predicted"/>